<proteinExistence type="inferred from homology"/>
<evidence type="ECO:0000313" key="9">
    <source>
        <dbReference type="Proteomes" id="UP001569414"/>
    </source>
</evidence>
<comment type="similarity">
    <text evidence="2">Belongs to the CPA3 antiporters (TC 2.A.63) subunit C family.</text>
</comment>
<evidence type="ECO:0000256" key="3">
    <source>
        <dbReference type="ARBA" id="ARBA00022475"/>
    </source>
</evidence>
<keyword evidence="6 7" id="KW-0472">Membrane</keyword>
<evidence type="ECO:0000256" key="2">
    <source>
        <dbReference type="ARBA" id="ARBA00010388"/>
    </source>
</evidence>
<accession>A0ABV4NHX4</accession>
<dbReference type="PANTHER" id="PTHR34583:SF2">
    <property type="entry name" value="ANTIPORTER SUBUNIT MNHC2-RELATED"/>
    <property type="match status" value="1"/>
</dbReference>
<keyword evidence="4 7" id="KW-0812">Transmembrane</keyword>
<evidence type="ECO:0000256" key="1">
    <source>
        <dbReference type="ARBA" id="ARBA00004651"/>
    </source>
</evidence>
<dbReference type="Proteomes" id="UP001569414">
    <property type="component" value="Unassembled WGS sequence"/>
</dbReference>
<comment type="caution">
    <text evidence="8">The sequence shown here is derived from an EMBL/GenBank/DDBJ whole genome shotgun (WGS) entry which is preliminary data.</text>
</comment>
<organism evidence="8 9">
    <name type="scientific">Microbulbifer echini</name>
    <dbReference type="NCBI Taxonomy" id="1529067"/>
    <lineage>
        <taxon>Bacteria</taxon>
        <taxon>Pseudomonadati</taxon>
        <taxon>Pseudomonadota</taxon>
        <taxon>Gammaproteobacteria</taxon>
        <taxon>Cellvibrionales</taxon>
        <taxon>Microbulbiferaceae</taxon>
        <taxon>Microbulbifer</taxon>
    </lineage>
</organism>
<dbReference type="EMBL" id="JBGMEL010000001">
    <property type="protein sequence ID" value="MFA0789129.1"/>
    <property type="molecule type" value="Genomic_DNA"/>
</dbReference>
<dbReference type="PANTHER" id="PTHR34583">
    <property type="entry name" value="ANTIPORTER SUBUNIT MNHC2-RELATED"/>
    <property type="match status" value="1"/>
</dbReference>
<keyword evidence="5 7" id="KW-1133">Transmembrane helix</keyword>
<dbReference type="Gene3D" id="1.10.287.3510">
    <property type="match status" value="1"/>
</dbReference>
<dbReference type="Pfam" id="PF00420">
    <property type="entry name" value="Oxidored_q2"/>
    <property type="match status" value="1"/>
</dbReference>
<feature type="transmembrane region" description="Helical" evidence="7">
    <location>
        <begin position="28"/>
        <end position="46"/>
    </location>
</feature>
<feature type="transmembrane region" description="Helical" evidence="7">
    <location>
        <begin position="6"/>
        <end position="21"/>
    </location>
</feature>
<keyword evidence="9" id="KW-1185">Reference proteome</keyword>
<dbReference type="RefSeq" id="WP_299579603.1">
    <property type="nucleotide sequence ID" value="NZ_JBGMEL010000001.1"/>
</dbReference>
<evidence type="ECO:0000256" key="4">
    <source>
        <dbReference type="ARBA" id="ARBA00022692"/>
    </source>
</evidence>
<comment type="subcellular location">
    <subcellularLocation>
        <location evidence="1">Cell membrane</location>
        <topology evidence="1">Multi-pass membrane protein</topology>
    </subcellularLocation>
</comment>
<name>A0ABV4NHX4_9GAMM</name>
<reference evidence="8 9" key="1">
    <citation type="submission" date="2024-08" db="EMBL/GenBank/DDBJ databases">
        <authorList>
            <person name="Ishaq N."/>
        </authorList>
    </citation>
    <scope>NUCLEOTIDE SEQUENCE [LARGE SCALE GENOMIC DNA]</scope>
    <source>
        <strain evidence="8 9">JCM 30400</strain>
    </source>
</reference>
<dbReference type="NCBIfam" id="NF009301">
    <property type="entry name" value="PRK12658.1"/>
    <property type="match status" value="1"/>
</dbReference>
<feature type="transmembrane region" description="Helical" evidence="7">
    <location>
        <begin position="75"/>
        <end position="96"/>
    </location>
</feature>
<evidence type="ECO:0000256" key="5">
    <source>
        <dbReference type="ARBA" id="ARBA00022989"/>
    </source>
</evidence>
<sequence>MEGPLALVVGILIATGVYLMLARNLLHYLFGLVLISNAANLAIFIAGRVTRAAPPLIPEGLQVPPEPISNPLPQALILTAIVIGFGLLAFALALIAQAYKVLGTLDVDSMRIAEPIPPKREKSL</sequence>
<dbReference type="InterPro" id="IPR039428">
    <property type="entry name" value="NUOK/Mnh_C1-like"/>
</dbReference>
<dbReference type="InterPro" id="IPR050601">
    <property type="entry name" value="CPA3_antiporter_subunitC"/>
</dbReference>
<evidence type="ECO:0000313" key="8">
    <source>
        <dbReference type="EMBL" id="MFA0789129.1"/>
    </source>
</evidence>
<evidence type="ECO:0000256" key="6">
    <source>
        <dbReference type="ARBA" id="ARBA00023136"/>
    </source>
</evidence>
<keyword evidence="3" id="KW-1003">Cell membrane</keyword>
<protein>
    <submittedName>
        <fullName evidence="8">Na+/H+ antiporter subunit C</fullName>
    </submittedName>
</protein>
<gene>
    <name evidence="8" type="ORF">ACCI51_01140</name>
</gene>
<evidence type="ECO:0000256" key="7">
    <source>
        <dbReference type="SAM" id="Phobius"/>
    </source>
</evidence>